<keyword evidence="6" id="KW-0406">Ion transport</keyword>
<protein>
    <submittedName>
        <fullName evidence="10">Aluminum-activated malate transporter 9</fullName>
    </submittedName>
</protein>
<gene>
    <name evidence="10" type="ORF">Sangu_0139000</name>
</gene>
<feature type="transmembrane region" description="Helical" evidence="9">
    <location>
        <begin position="87"/>
        <end position="106"/>
    </location>
</feature>
<evidence type="ECO:0000256" key="2">
    <source>
        <dbReference type="ARBA" id="ARBA00007079"/>
    </source>
</evidence>
<dbReference type="GO" id="GO:0015743">
    <property type="term" value="P:malate transport"/>
    <property type="evidence" value="ECO:0007669"/>
    <property type="project" value="InterPro"/>
</dbReference>
<keyword evidence="3" id="KW-0813">Transport</keyword>
<evidence type="ECO:0000256" key="4">
    <source>
        <dbReference type="ARBA" id="ARBA00022692"/>
    </source>
</evidence>
<dbReference type="EMBL" id="JACGWK010000001">
    <property type="protein sequence ID" value="KAL0380747.1"/>
    <property type="molecule type" value="Genomic_DNA"/>
</dbReference>
<organism evidence="10">
    <name type="scientific">Sesamum angustifolium</name>
    <dbReference type="NCBI Taxonomy" id="2727405"/>
    <lineage>
        <taxon>Eukaryota</taxon>
        <taxon>Viridiplantae</taxon>
        <taxon>Streptophyta</taxon>
        <taxon>Embryophyta</taxon>
        <taxon>Tracheophyta</taxon>
        <taxon>Spermatophyta</taxon>
        <taxon>Magnoliopsida</taxon>
        <taxon>eudicotyledons</taxon>
        <taxon>Gunneridae</taxon>
        <taxon>Pentapetalae</taxon>
        <taxon>asterids</taxon>
        <taxon>lamiids</taxon>
        <taxon>Lamiales</taxon>
        <taxon>Pedaliaceae</taxon>
        <taxon>Sesamum</taxon>
    </lineage>
</organism>
<dbReference type="AlphaFoldDB" id="A0AAW2RKL8"/>
<comment type="similarity">
    <text evidence="2">Belongs to the aromatic acid exporter (TC 2.A.85) family.</text>
</comment>
<evidence type="ECO:0000256" key="8">
    <source>
        <dbReference type="ARBA" id="ARBA00023303"/>
    </source>
</evidence>
<feature type="transmembrane region" description="Helical" evidence="9">
    <location>
        <begin position="138"/>
        <end position="154"/>
    </location>
</feature>
<feature type="transmembrane region" description="Helical" evidence="9">
    <location>
        <begin position="195"/>
        <end position="216"/>
    </location>
</feature>
<name>A0AAW2RKL8_9LAMI</name>
<evidence type="ECO:0000256" key="9">
    <source>
        <dbReference type="SAM" id="Phobius"/>
    </source>
</evidence>
<feature type="transmembrane region" description="Helical" evidence="9">
    <location>
        <begin position="57"/>
        <end position="75"/>
    </location>
</feature>
<accession>A0AAW2RKL8</accession>
<sequence length="572" mass="65246">MSKERLLPFGSLERNEDDTITCSCFKLMHDRVLQLWKDSCNFSKKALEMGRKDPRKVIYAIKMGFALALVSLFIFWKKPADVSQFSIWAILTVIVMFEFSIGATFIKGFNRGLGTFCAGMLAFLFAELSLLAGEWEKVVIVISFFITGSFASYLKLYPTMAPYEYGYRVFVLTFCILMVAGNRTREYTVAILSRLVLIAVGACICFIINICIYPIWAGDDLHRLVVNNFKELAASLEGCVDGYLKYVDYNRIPARFMSQSSGDQLYLGYKTVIESASREQTLNTSSSLENLRESKRCSQALCLHCHGTPWMHFVRNSGGHNHACFTKWKFLPISTFTSAILDLSIRFSKHEICRHHQKRQVFRSQLQRVSAEGAKVLRELGNKIEKMEKLGTDDNILKEVHEAGEQLQKKIDQRSFLLVNSESREIGNHTKVLEDLGDLPSEREYESLQLGFKSLSETAIYVKSPLISTPRLPNKDLPKQKLRKHVPWPSWISFEGHGLIKEDEVKTYQSASALSLATFASLLIEFVARLQNVVDCFEELSEEAEFKDPNIIVLTTSACFWTRFLRCFSFKS</sequence>
<keyword evidence="7 9" id="KW-0472">Membrane</keyword>
<reference evidence="10" key="1">
    <citation type="submission" date="2020-06" db="EMBL/GenBank/DDBJ databases">
        <authorList>
            <person name="Li T."/>
            <person name="Hu X."/>
            <person name="Zhang T."/>
            <person name="Song X."/>
            <person name="Zhang H."/>
            <person name="Dai N."/>
            <person name="Sheng W."/>
            <person name="Hou X."/>
            <person name="Wei L."/>
        </authorList>
    </citation>
    <scope>NUCLEOTIDE SEQUENCE</scope>
    <source>
        <strain evidence="10">G01</strain>
        <tissue evidence="10">Leaf</tissue>
    </source>
</reference>
<evidence type="ECO:0000256" key="3">
    <source>
        <dbReference type="ARBA" id="ARBA00022448"/>
    </source>
</evidence>
<keyword evidence="4 9" id="KW-0812">Transmembrane</keyword>
<keyword evidence="5 9" id="KW-1133">Transmembrane helix</keyword>
<feature type="transmembrane region" description="Helical" evidence="9">
    <location>
        <begin position="112"/>
        <end position="131"/>
    </location>
</feature>
<comment type="caution">
    <text evidence="10">The sequence shown here is derived from an EMBL/GenBank/DDBJ whole genome shotgun (WGS) entry which is preliminary data.</text>
</comment>
<evidence type="ECO:0000256" key="1">
    <source>
        <dbReference type="ARBA" id="ARBA00004141"/>
    </source>
</evidence>
<evidence type="ECO:0000313" key="10">
    <source>
        <dbReference type="EMBL" id="KAL0380747.1"/>
    </source>
</evidence>
<dbReference type="InterPro" id="IPR020966">
    <property type="entry name" value="ALMT"/>
</dbReference>
<keyword evidence="8" id="KW-0407">Ion channel</keyword>
<dbReference type="PANTHER" id="PTHR31086">
    <property type="entry name" value="ALUMINUM-ACTIVATED MALATE TRANSPORTER 10"/>
    <property type="match status" value="1"/>
</dbReference>
<dbReference type="Pfam" id="PF11744">
    <property type="entry name" value="ALMT"/>
    <property type="match status" value="1"/>
</dbReference>
<evidence type="ECO:0000256" key="6">
    <source>
        <dbReference type="ARBA" id="ARBA00023065"/>
    </source>
</evidence>
<evidence type="ECO:0000256" key="7">
    <source>
        <dbReference type="ARBA" id="ARBA00023136"/>
    </source>
</evidence>
<proteinExistence type="inferred from homology"/>
<feature type="transmembrane region" description="Helical" evidence="9">
    <location>
        <begin position="166"/>
        <end position="183"/>
    </location>
</feature>
<reference evidence="10" key="2">
    <citation type="journal article" date="2024" name="Plant">
        <title>Genomic evolution and insights into agronomic trait innovations of Sesamum species.</title>
        <authorList>
            <person name="Miao H."/>
            <person name="Wang L."/>
            <person name="Qu L."/>
            <person name="Liu H."/>
            <person name="Sun Y."/>
            <person name="Le M."/>
            <person name="Wang Q."/>
            <person name="Wei S."/>
            <person name="Zheng Y."/>
            <person name="Lin W."/>
            <person name="Duan Y."/>
            <person name="Cao H."/>
            <person name="Xiong S."/>
            <person name="Wang X."/>
            <person name="Wei L."/>
            <person name="Li C."/>
            <person name="Ma Q."/>
            <person name="Ju M."/>
            <person name="Zhao R."/>
            <person name="Li G."/>
            <person name="Mu C."/>
            <person name="Tian Q."/>
            <person name="Mei H."/>
            <person name="Zhang T."/>
            <person name="Gao T."/>
            <person name="Zhang H."/>
        </authorList>
    </citation>
    <scope>NUCLEOTIDE SEQUENCE</scope>
    <source>
        <strain evidence="10">G01</strain>
    </source>
</reference>
<comment type="subcellular location">
    <subcellularLocation>
        <location evidence="1">Membrane</location>
        <topology evidence="1">Multi-pass membrane protein</topology>
    </subcellularLocation>
</comment>
<dbReference type="GO" id="GO:0016020">
    <property type="term" value="C:membrane"/>
    <property type="evidence" value="ECO:0007669"/>
    <property type="project" value="UniProtKB-SubCell"/>
</dbReference>
<dbReference type="GO" id="GO:0034220">
    <property type="term" value="P:monoatomic ion transmembrane transport"/>
    <property type="evidence" value="ECO:0007669"/>
    <property type="project" value="UniProtKB-KW"/>
</dbReference>
<evidence type="ECO:0000256" key="5">
    <source>
        <dbReference type="ARBA" id="ARBA00022989"/>
    </source>
</evidence>